<organism evidence="1 2">
    <name type="scientific">Ectopseudomonas oleovorans</name>
    <name type="common">Pseudomonas oleovorans</name>
    <dbReference type="NCBI Taxonomy" id="301"/>
    <lineage>
        <taxon>Bacteria</taxon>
        <taxon>Pseudomonadati</taxon>
        <taxon>Pseudomonadota</taxon>
        <taxon>Gammaproteobacteria</taxon>
        <taxon>Pseudomonadales</taxon>
        <taxon>Pseudomonadaceae</taxon>
        <taxon>Ectopseudomonas</taxon>
    </lineage>
</organism>
<protein>
    <submittedName>
        <fullName evidence="1">Uncharacterized protein</fullName>
    </submittedName>
</protein>
<gene>
    <name evidence="1" type="ORF">DFO60_1461</name>
</gene>
<proteinExistence type="predicted"/>
<evidence type="ECO:0000313" key="2">
    <source>
        <dbReference type="Proteomes" id="UP000256988"/>
    </source>
</evidence>
<sequence>MTTAPAPAVVGQQVADIEARHTLLLRARQSLPEALGLPPETRLIDTPIRSPMMRRPGRRWSVEVAS</sequence>
<dbReference type="RefSeq" id="WP_220376258.1">
    <property type="nucleotide sequence ID" value="NZ_QRDL01000002.1"/>
</dbReference>
<dbReference type="AlphaFoldDB" id="A0A3D9EXI8"/>
<evidence type="ECO:0000313" key="1">
    <source>
        <dbReference type="EMBL" id="RED06955.1"/>
    </source>
</evidence>
<dbReference type="EMBL" id="QRDL01000002">
    <property type="protein sequence ID" value="RED06955.1"/>
    <property type="molecule type" value="Genomic_DNA"/>
</dbReference>
<accession>A0A3D9EXI8</accession>
<name>A0A3D9EXI8_ECTOL</name>
<dbReference type="Proteomes" id="UP000256988">
    <property type="component" value="Unassembled WGS sequence"/>
</dbReference>
<comment type="caution">
    <text evidence="1">The sequence shown here is derived from an EMBL/GenBank/DDBJ whole genome shotgun (WGS) entry which is preliminary data.</text>
</comment>
<reference evidence="1 2" key="1">
    <citation type="submission" date="2018-07" db="EMBL/GenBank/DDBJ databases">
        <title>Genome sequencing of rice bacterial endophytes.</title>
        <authorList>
            <person name="Venturi V."/>
        </authorList>
    </citation>
    <scope>NUCLEOTIDE SEQUENCE [LARGE SCALE GENOMIC DNA]</scope>
    <source>
        <strain evidence="1 2">AG1002</strain>
    </source>
</reference>